<dbReference type="PROSITE" id="PS51199">
    <property type="entry name" value="SF4_HELICASE"/>
    <property type="match status" value="1"/>
</dbReference>
<dbReference type="InterPro" id="IPR027032">
    <property type="entry name" value="Twinkle-like"/>
</dbReference>
<evidence type="ECO:0000259" key="2">
    <source>
        <dbReference type="PROSITE" id="PS51199"/>
    </source>
</evidence>
<proteinExistence type="predicted"/>
<evidence type="ECO:0000313" key="3">
    <source>
        <dbReference type="EMBL" id="AUV57209.1"/>
    </source>
</evidence>
<keyword evidence="3" id="KW-0547">Nucleotide-binding</keyword>
<organism evidence="3 4">
    <name type="scientific">Erwinia phage vB_EamP-S2</name>
    <dbReference type="NCBI Taxonomy" id="2070198"/>
    <lineage>
        <taxon>Viruses</taxon>
        <taxon>Duplodnaviria</taxon>
        <taxon>Heunggongvirae</taxon>
        <taxon>Uroviricota</taxon>
        <taxon>Caudoviricetes</taxon>
        <taxon>Autographivirales</taxon>
        <taxon>Autosignataviridae</taxon>
        <taxon>Molineuxvirinae</taxon>
        <taxon>Eracentumvirus</taxon>
        <taxon>Eracentumvirus S2</taxon>
    </lineage>
</organism>
<dbReference type="GO" id="GO:0005524">
    <property type="term" value="F:ATP binding"/>
    <property type="evidence" value="ECO:0007669"/>
    <property type="project" value="InterPro"/>
</dbReference>
<feature type="domain" description="SF4 helicase" evidence="2">
    <location>
        <begin position="350"/>
        <end position="631"/>
    </location>
</feature>
<evidence type="ECO:0000313" key="4">
    <source>
        <dbReference type="Proteomes" id="UP000241070"/>
    </source>
</evidence>
<keyword evidence="3" id="KW-0067">ATP-binding</keyword>
<dbReference type="GO" id="GO:0006260">
    <property type="term" value="P:DNA replication"/>
    <property type="evidence" value="ECO:0007669"/>
    <property type="project" value="InterPro"/>
</dbReference>
<accession>A0A2K9V4Z4</accession>
<dbReference type="CDD" id="cd01029">
    <property type="entry name" value="TOPRIM_primases"/>
    <property type="match status" value="1"/>
</dbReference>
<dbReference type="Gene3D" id="3.40.1360.10">
    <property type="match status" value="1"/>
</dbReference>
<dbReference type="InterPro" id="IPR027417">
    <property type="entry name" value="P-loop_NTPase"/>
</dbReference>
<sequence>MAIVNNVGCPECMKNGHDKTQNHLIVFDDGAKYCSRSHFHTTKQPYYETAEGGQAMTELPINGTIKYTPSQFRELEKEGKIADPKLRAIAIGGMRMSDRWEVMTDEERAAQQEEWKLDVEHLETLRFKNLVSRHIRGEIAKFYGIRVGLDANQQVARHYYPRYEQGELVGAKCRTLPKDFKSGHLGKLFGKQDLQGSQTVRDVMASGRRKDTLLIVGGELDMAAAQQMLYFSQEGTKFAGQYYHVWSPNKGETCIQEMIDNREDIESFRKVIWALDNDEAGIEATKELCRLFPSRSFVLKYPKGCKDANKCLMTGNHQEFVDAWFNAKPASEIFPSAVKAVGSERDRLKAGRPKQGLAWPWPKLNKITLGIRENQMIVVGAGSGVGKTEFLREVVYKLVEDHNEPVGIISTEDPYVKVARSFIGKWIDKRIELPPTNDPQHEDYRELMDYTDEDANNAIDYVGDKNLVYIADLEGDASMENIERICLEFEAMGIRKILIDNLTGIQLPEKEYGGKVGALDECVKRLGQIKDRKPVTIFLVTHLNRPEKGRTPHEEGGEVMLRDLRGSGSIGFWASYVLCPERNTRAETLDERTTTYIACVKDRDQGIYTGERVKLKGELATGRLREADEWEQVRHQKERNASAVPSELPPNIDEGDEPPFPIDQPEF</sequence>
<dbReference type="InterPro" id="IPR034154">
    <property type="entry name" value="TOPRIM_DnaG/twinkle"/>
</dbReference>
<dbReference type="PANTHER" id="PTHR12873:SF0">
    <property type="entry name" value="TWINKLE MTDNA HELICASE"/>
    <property type="match status" value="1"/>
</dbReference>
<keyword evidence="4" id="KW-1185">Reference proteome</keyword>
<keyword evidence="3" id="KW-0347">Helicase</keyword>
<feature type="region of interest" description="Disordered" evidence="1">
    <location>
        <begin position="630"/>
        <end position="667"/>
    </location>
</feature>
<dbReference type="Gene3D" id="2.20.25.180">
    <property type="match status" value="1"/>
</dbReference>
<keyword evidence="3" id="KW-0378">Hydrolase</keyword>
<dbReference type="PANTHER" id="PTHR12873">
    <property type="entry name" value="T7-LIKE MITOCHONDRIAL DNA HELICASE"/>
    <property type="match status" value="1"/>
</dbReference>
<dbReference type="GO" id="GO:0043139">
    <property type="term" value="F:5'-3' DNA helicase activity"/>
    <property type="evidence" value="ECO:0007669"/>
    <property type="project" value="InterPro"/>
</dbReference>
<dbReference type="SUPFAM" id="SSF52540">
    <property type="entry name" value="P-loop containing nucleoside triphosphate hydrolases"/>
    <property type="match status" value="1"/>
</dbReference>
<dbReference type="CDD" id="cd19483">
    <property type="entry name" value="RecA-like_Gp4D_helicase"/>
    <property type="match status" value="1"/>
</dbReference>
<reference evidence="3 4" key="1">
    <citation type="submission" date="2017-12" db="EMBL/GenBank/DDBJ databases">
        <title>Complete Genome Sequences of Erwinia amylovora Phages vB_EamP-S2 and vB_EamM-Bue1.</title>
        <authorList>
            <person name="Knecht L.E."/>
            <person name="Born Y."/>
            <person name="Pothier J.F."/>
            <person name="Loessner M.J."/>
            <person name="Fieseler L."/>
        </authorList>
    </citation>
    <scope>NUCLEOTIDE SEQUENCE [LARGE SCALE GENOMIC DNA]</scope>
</reference>
<evidence type="ECO:0000256" key="1">
    <source>
        <dbReference type="SAM" id="MobiDB-lite"/>
    </source>
</evidence>
<dbReference type="KEGG" id="vg:54988037"/>
<dbReference type="Proteomes" id="UP000241070">
    <property type="component" value="Segment"/>
</dbReference>
<dbReference type="RefSeq" id="YP_009797620.1">
    <property type="nucleotide sequence ID" value="NC_047917.1"/>
</dbReference>
<feature type="compositionally biased region" description="Pro residues" evidence="1">
    <location>
        <begin position="658"/>
        <end position="667"/>
    </location>
</feature>
<dbReference type="GO" id="GO:0003697">
    <property type="term" value="F:single-stranded DNA binding"/>
    <property type="evidence" value="ECO:0007669"/>
    <property type="project" value="InterPro"/>
</dbReference>
<dbReference type="InterPro" id="IPR007694">
    <property type="entry name" value="DNA_helicase_DnaB-like_C"/>
</dbReference>
<dbReference type="EMBL" id="MG736918">
    <property type="protein sequence ID" value="AUV57209.1"/>
    <property type="molecule type" value="Genomic_DNA"/>
</dbReference>
<dbReference type="GeneID" id="54988037"/>
<dbReference type="Pfam" id="PF13155">
    <property type="entry name" value="Toprim_2"/>
    <property type="match status" value="1"/>
</dbReference>
<dbReference type="SUPFAM" id="SSF56731">
    <property type="entry name" value="DNA primase core"/>
    <property type="match status" value="1"/>
</dbReference>
<dbReference type="Pfam" id="PF03796">
    <property type="entry name" value="DnaB_C"/>
    <property type="match status" value="1"/>
</dbReference>
<name>A0A2K9V4Z4_9CAUD</name>
<feature type="compositionally biased region" description="Basic and acidic residues" evidence="1">
    <location>
        <begin position="630"/>
        <end position="640"/>
    </location>
</feature>
<protein>
    <submittedName>
        <fullName evidence="3">DNA primasehelicase</fullName>
    </submittedName>
</protein>
<dbReference type="Gene3D" id="3.40.50.300">
    <property type="entry name" value="P-loop containing nucleotide triphosphate hydrolases"/>
    <property type="match status" value="1"/>
</dbReference>